<organism evidence="1 2">
    <name type="scientific">Candidatus Solincola sediminis</name>
    <dbReference type="NCBI Taxonomy" id="1797199"/>
    <lineage>
        <taxon>Bacteria</taxon>
        <taxon>Bacillati</taxon>
        <taxon>Actinomycetota</taxon>
        <taxon>Candidatus Geothermincolia</taxon>
        <taxon>Candidatus Geothermincolales</taxon>
        <taxon>Candidatus Geothermincolaceae</taxon>
        <taxon>Candidatus Solincola</taxon>
    </lineage>
</organism>
<sequence>MPTLCLLLILDEPSESLCDPRRREERRDEAISIQSDLSNESVAAADAATLECHRIHKTGCHVNYTSFNRLKNGPDGADNIIWSAARGSTEAVM</sequence>
<dbReference type="AlphaFoldDB" id="A0A1F2WJA1"/>
<protein>
    <submittedName>
        <fullName evidence="1">Uncharacterized protein</fullName>
    </submittedName>
</protein>
<proteinExistence type="predicted"/>
<dbReference type="STRING" id="1797197.A2Y75_07160"/>
<dbReference type="Proteomes" id="UP000177876">
    <property type="component" value="Unassembled WGS sequence"/>
</dbReference>
<name>A0A1F2WJA1_9ACTN</name>
<dbReference type="EMBL" id="MELK01000040">
    <property type="protein sequence ID" value="OFW56930.1"/>
    <property type="molecule type" value="Genomic_DNA"/>
</dbReference>
<comment type="caution">
    <text evidence="1">The sequence shown here is derived from an EMBL/GenBank/DDBJ whole genome shotgun (WGS) entry which is preliminary data.</text>
</comment>
<reference evidence="1 2" key="1">
    <citation type="journal article" date="2016" name="Nat. Commun.">
        <title>Thousands of microbial genomes shed light on interconnected biogeochemical processes in an aquifer system.</title>
        <authorList>
            <person name="Anantharaman K."/>
            <person name="Brown C.T."/>
            <person name="Hug L.A."/>
            <person name="Sharon I."/>
            <person name="Castelle C.J."/>
            <person name="Probst A.J."/>
            <person name="Thomas B.C."/>
            <person name="Singh A."/>
            <person name="Wilkins M.J."/>
            <person name="Karaoz U."/>
            <person name="Brodie E.L."/>
            <person name="Williams K.H."/>
            <person name="Hubbard S.S."/>
            <person name="Banfield J.F."/>
        </authorList>
    </citation>
    <scope>NUCLEOTIDE SEQUENCE [LARGE SCALE GENOMIC DNA]</scope>
</reference>
<gene>
    <name evidence="1" type="ORF">A2Y75_07160</name>
</gene>
<evidence type="ECO:0000313" key="2">
    <source>
        <dbReference type="Proteomes" id="UP000177876"/>
    </source>
</evidence>
<evidence type="ECO:0000313" key="1">
    <source>
        <dbReference type="EMBL" id="OFW56930.1"/>
    </source>
</evidence>
<accession>A0A1F2WJA1</accession>